<dbReference type="InterPro" id="IPR050695">
    <property type="entry name" value="N-acetylmuramoyl_amidase_3"/>
</dbReference>
<dbReference type="SUPFAM" id="SSF53187">
    <property type="entry name" value="Zn-dependent exopeptidases"/>
    <property type="match status" value="1"/>
</dbReference>
<accession>A0A1I0FSN3</accession>
<dbReference type="PANTHER" id="PTHR30404:SF0">
    <property type="entry name" value="N-ACETYLMURAMOYL-L-ALANINE AMIDASE AMIC"/>
    <property type="match status" value="1"/>
</dbReference>
<keyword evidence="2" id="KW-0472">Membrane</keyword>
<evidence type="ECO:0000259" key="3">
    <source>
        <dbReference type="SMART" id="SM00646"/>
    </source>
</evidence>
<keyword evidence="2" id="KW-0812">Transmembrane</keyword>
<dbReference type="PANTHER" id="PTHR30404">
    <property type="entry name" value="N-ACETYLMURAMOYL-L-ALANINE AMIDASE"/>
    <property type="match status" value="1"/>
</dbReference>
<feature type="transmembrane region" description="Helical" evidence="2">
    <location>
        <begin position="5"/>
        <end position="27"/>
    </location>
</feature>
<dbReference type="Gene3D" id="3.40.630.40">
    <property type="entry name" value="Zn-dependent exopeptidases"/>
    <property type="match status" value="1"/>
</dbReference>
<evidence type="ECO:0000313" key="5">
    <source>
        <dbReference type="Proteomes" id="UP000199800"/>
    </source>
</evidence>
<proteinExistence type="predicted"/>
<dbReference type="SMART" id="SM00646">
    <property type="entry name" value="Ami_3"/>
    <property type="match status" value="1"/>
</dbReference>
<feature type="domain" description="MurNAc-LAA" evidence="3">
    <location>
        <begin position="114"/>
        <end position="225"/>
    </location>
</feature>
<dbReference type="GO" id="GO:0030288">
    <property type="term" value="C:outer membrane-bounded periplasmic space"/>
    <property type="evidence" value="ECO:0007669"/>
    <property type="project" value="TreeGrafter"/>
</dbReference>
<reference evidence="4 5" key="1">
    <citation type="submission" date="2016-10" db="EMBL/GenBank/DDBJ databases">
        <authorList>
            <person name="de Groot N.N."/>
        </authorList>
    </citation>
    <scope>NUCLEOTIDE SEQUENCE [LARGE SCALE GENOMIC DNA]</scope>
    <source>
        <strain evidence="4 5">DSM 1801</strain>
    </source>
</reference>
<gene>
    <name evidence="4" type="ORF">SAMN04487772_13713</name>
</gene>
<dbReference type="AlphaFoldDB" id="A0A1I0FSN3"/>
<dbReference type="Pfam" id="PF01520">
    <property type="entry name" value="Amidase_3"/>
    <property type="match status" value="1"/>
</dbReference>
<dbReference type="OrthoDB" id="43070at2"/>
<keyword evidence="1" id="KW-0378">Hydrolase</keyword>
<dbReference type="GO" id="GO:0009253">
    <property type="term" value="P:peptidoglycan catabolic process"/>
    <property type="evidence" value="ECO:0007669"/>
    <property type="project" value="InterPro"/>
</dbReference>
<name>A0A1I0FSN3_9FIRM</name>
<protein>
    <submittedName>
        <fullName evidence="4">N-acetylmuramoyl-L-alanine amidase</fullName>
    </submittedName>
</protein>
<evidence type="ECO:0000256" key="1">
    <source>
        <dbReference type="ARBA" id="ARBA00022801"/>
    </source>
</evidence>
<dbReference type="InterPro" id="IPR002508">
    <property type="entry name" value="MurNAc-LAA_cat"/>
</dbReference>
<evidence type="ECO:0000313" key="4">
    <source>
        <dbReference type="EMBL" id="SET61333.1"/>
    </source>
</evidence>
<organism evidence="4 5">
    <name type="scientific">[Clostridium] polysaccharolyticum</name>
    <dbReference type="NCBI Taxonomy" id="29364"/>
    <lineage>
        <taxon>Bacteria</taxon>
        <taxon>Bacillati</taxon>
        <taxon>Bacillota</taxon>
        <taxon>Clostridia</taxon>
        <taxon>Lachnospirales</taxon>
        <taxon>Lachnospiraceae</taxon>
    </lineage>
</organism>
<dbReference type="RefSeq" id="WP_092478984.1">
    <property type="nucleotide sequence ID" value="NZ_FOHN01000037.1"/>
</dbReference>
<evidence type="ECO:0000256" key="2">
    <source>
        <dbReference type="SAM" id="Phobius"/>
    </source>
</evidence>
<dbReference type="GO" id="GO:0008745">
    <property type="term" value="F:N-acetylmuramoyl-L-alanine amidase activity"/>
    <property type="evidence" value="ECO:0007669"/>
    <property type="project" value="InterPro"/>
</dbReference>
<sequence>MEKRILRAAVIQSTILLIICIIAGFVLHSEIPATVQANVEDILLTDGYPNYIYVIDAGHGGIDGGTMSPDGRHEEKLINLSIANMVKEMLEEDRYTQVYMTRESDQFISPKERARIINKISPDLTVSIHCNSAENQEAEGVEVLYSSGKDSSKELSKQCLNEILKLTDQVNRGLIEGDNIYIIRNSKNPIALLEVGFLSNKRELDYLLKKKNQEKIARGIVNGIRKTERNFKGV</sequence>
<keyword evidence="5" id="KW-1185">Reference proteome</keyword>
<dbReference type="EMBL" id="FOHN01000037">
    <property type="protein sequence ID" value="SET61333.1"/>
    <property type="molecule type" value="Genomic_DNA"/>
</dbReference>
<dbReference type="CDD" id="cd02696">
    <property type="entry name" value="MurNAc-LAA"/>
    <property type="match status" value="1"/>
</dbReference>
<keyword evidence="2" id="KW-1133">Transmembrane helix</keyword>
<dbReference type="Proteomes" id="UP000199800">
    <property type="component" value="Unassembled WGS sequence"/>
</dbReference>
<dbReference type="STRING" id="29364.SAMN04487772_13713"/>